<dbReference type="EMBL" id="SPLM01000005">
    <property type="protein sequence ID" value="TMW67175.1"/>
    <property type="molecule type" value="Genomic_DNA"/>
</dbReference>
<keyword evidence="3" id="KW-0408">Iron</keyword>
<dbReference type="InterPro" id="IPR002908">
    <property type="entry name" value="Frataxin/CyaY"/>
</dbReference>
<proteinExistence type="inferred from homology"/>
<protein>
    <submittedName>
        <fullName evidence="4">Uncharacterized protein</fullName>
    </submittedName>
</protein>
<dbReference type="GO" id="GO:0006826">
    <property type="term" value="P:iron ion transport"/>
    <property type="evidence" value="ECO:0007669"/>
    <property type="project" value="UniProtKB-KW"/>
</dbReference>
<dbReference type="Pfam" id="PF01491">
    <property type="entry name" value="Frataxin_Cyay"/>
    <property type="match status" value="1"/>
</dbReference>
<dbReference type="GO" id="GO:0005737">
    <property type="term" value="C:cytoplasm"/>
    <property type="evidence" value="ECO:0007669"/>
    <property type="project" value="UniProtKB-ARBA"/>
</dbReference>
<keyword evidence="2" id="KW-0406">Ion transport</keyword>
<dbReference type="GO" id="GO:0016226">
    <property type="term" value="P:iron-sulfur cluster assembly"/>
    <property type="evidence" value="ECO:0007669"/>
    <property type="project" value="InterPro"/>
</dbReference>
<dbReference type="OrthoDB" id="58083at2759"/>
<dbReference type="InterPro" id="IPR036524">
    <property type="entry name" value="Frataxin/CyaY_sf"/>
</dbReference>
<dbReference type="SMART" id="SM01219">
    <property type="entry name" value="Frataxin_Cyay"/>
    <property type="match status" value="1"/>
</dbReference>
<dbReference type="PROSITE" id="PS50810">
    <property type="entry name" value="FRATAXIN_2"/>
    <property type="match status" value="1"/>
</dbReference>
<keyword evidence="2" id="KW-0410">Iron transport</keyword>
<keyword evidence="2" id="KW-0813">Transport</keyword>
<dbReference type="Gene3D" id="3.30.920.10">
    <property type="entry name" value="Frataxin/CyaY"/>
    <property type="match status" value="1"/>
</dbReference>
<evidence type="ECO:0000313" key="4">
    <source>
        <dbReference type="EMBL" id="TMW67175.1"/>
    </source>
</evidence>
<reference evidence="4" key="1">
    <citation type="submission" date="2019-03" db="EMBL/GenBank/DDBJ databases">
        <title>Long read genome sequence of the mycoparasitic Pythium oligandrum ATCC 38472 isolated from sugarbeet rhizosphere.</title>
        <authorList>
            <person name="Gaulin E."/>
        </authorList>
    </citation>
    <scope>NUCLEOTIDE SEQUENCE</scope>
    <source>
        <strain evidence="4">ATCC 38472_TT</strain>
    </source>
</reference>
<comment type="caution">
    <text evidence="4">The sequence shown here is derived from an EMBL/GenBank/DDBJ whole genome shotgun (WGS) entry which is preliminary data.</text>
</comment>
<organism evidence="4 5">
    <name type="scientific">Pythium oligandrum</name>
    <name type="common">Mycoparasitic fungus</name>
    <dbReference type="NCBI Taxonomy" id="41045"/>
    <lineage>
        <taxon>Eukaryota</taxon>
        <taxon>Sar</taxon>
        <taxon>Stramenopiles</taxon>
        <taxon>Oomycota</taxon>
        <taxon>Peronosporomycetes</taxon>
        <taxon>Pythiales</taxon>
        <taxon>Pythiaceae</taxon>
        <taxon>Pythium</taxon>
    </lineage>
</organism>
<evidence type="ECO:0000256" key="1">
    <source>
        <dbReference type="ARBA" id="ARBA00008183"/>
    </source>
</evidence>
<sequence length="161" mass="18204">MWKRCVRVASRALAPATTMRALPSAHVLVVRHKFTVPDSAVAARRRRLKPKLANDKFVSLASAFLDRVEVAVTPLQPPMNEDFALDRSTQDVVLIKAGEKEFELKVISAKQQLHLTSPISGLRKYEWNQKTQRWEDESDAHDLEGLLTRDLMRLCSGVPAF</sequence>
<evidence type="ECO:0000313" key="5">
    <source>
        <dbReference type="Proteomes" id="UP000794436"/>
    </source>
</evidence>
<name>A0A8K1CR26_PYTOL</name>
<evidence type="ECO:0000256" key="3">
    <source>
        <dbReference type="ARBA" id="ARBA00023004"/>
    </source>
</evidence>
<comment type="similarity">
    <text evidence="1">Belongs to the frataxin family.</text>
</comment>
<dbReference type="Proteomes" id="UP000794436">
    <property type="component" value="Unassembled WGS sequence"/>
</dbReference>
<dbReference type="AlphaFoldDB" id="A0A8K1CR26"/>
<keyword evidence="5" id="KW-1185">Reference proteome</keyword>
<dbReference type="GO" id="GO:0008199">
    <property type="term" value="F:ferric iron binding"/>
    <property type="evidence" value="ECO:0007669"/>
    <property type="project" value="InterPro"/>
</dbReference>
<gene>
    <name evidence="4" type="ORF">Poli38472_012291</name>
</gene>
<evidence type="ECO:0000256" key="2">
    <source>
        <dbReference type="ARBA" id="ARBA00022496"/>
    </source>
</evidence>
<dbReference type="SUPFAM" id="SSF55387">
    <property type="entry name" value="Frataxin/Nqo15-like"/>
    <property type="match status" value="1"/>
</dbReference>
<accession>A0A8K1CR26</accession>